<feature type="compositionally biased region" description="Polar residues" evidence="1">
    <location>
        <begin position="61"/>
        <end position="76"/>
    </location>
</feature>
<protein>
    <submittedName>
        <fullName evidence="2">Uncharacterized protein</fullName>
    </submittedName>
</protein>
<dbReference type="Proteomes" id="UP000467700">
    <property type="component" value="Unassembled WGS sequence"/>
</dbReference>
<feature type="region of interest" description="Disordered" evidence="1">
    <location>
        <begin position="44"/>
        <end position="76"/>
    </location>
</feature>
<reference evidence="2 3" key="1">
    <citation type="submission" date="2020-01" db="EMBL/GenBank/DDBJ databases">
        <authorList>
            <person name="Gupta K D."/>
        </authorList>
    </citation>
    <scope>NUCLEOTIDE SEQUENCE [LARGE SCALE GENOMIC DNA]</scope>
</reference>
<name>A0A8S0W980_CYCAE</name>
<gene>
    <name evidence="2" type="ORF">AAE3_LOCUS4322</name>
</gene>
<organism evidence="2 3">
    <name type="scientific">Cyclocybe aegerita</name>
    <name type="common">Black poplar mushroom</name>
    <name type="synonym">Agrocybe aegerita</name>
    <dbReference type="NCBI Taxonomy" id="1973307"/>
    <lineage>
        <taxon>Eukaryota</taxon>
        <taxon>Fungi</taxon>
        <taxon>Dikarya</taxon>
        <taxon>Basidiomycota</taxon>
        <taxon>Agaricomycotina</taxon>
        <taxon>Agaricomycetes</taxon>
        <taxon>Agaricomycetidae</taxon>
        <taxon>Agaricales</taxon>
        <taxon>Agaricineae</taxon>
        <taxon>Bolbitiaceae</taxon>
        <taxon>Cyclocybe</taxon>
    </lineage>
</organism>
<sequence length="104" mass="10455">MSSSSSSTVSLLPSSSYPSSSKNWESSFGTLASSFGFVGGVPSLPQKKSSSTKSSKVSKSPNATAHAQPKVSSLPSPKNYEAAFASLSSAYGSGGGVLSVAQKK</sequence>
<comment type="caution">
    <text evidence="2">The sequence shown here is derived from an EMBL/GenBank/DDBJ whole genome shotgun (WGS) entry which is preliminary data.</text>
</comment>
<feature type="compositionally biased region" description="Low complexity" evidence="1">
    <location>
        <begin position="47"/>
        <end position="60"/>
    </location>
</feature>
<evidence type="ECO:0000313" key="3">
    <source>
        <dbReference type="Proteomes" id="UP000467700"/>
    </source>
</evidence>
<evidence type="ECO:0000256" key="1">
    <source>
        <dbReference type="SAM" id="MobiDB-lite"/>
    </source>
</evidence>
<accession>A0A8S0W980</accession>
<dbReference type="EMBL" id="CACVBS010000035">
    <property type="protein sequence ID" value="CAA7262006.1"/>
    <property type="molecule type" value="Genomic_DNA"/>
</dbReference>
<feature type="region of interest" description="Disordered" evidence="1">
    <location>
        <begin position="1"/>
        <end position="24"/>
    </location>
</feature>
<proteinExistence type="predicted"/>
<evidence type="ECO:0000313" key="2">
    <source>
        <dbReference type="EMBL" id="CAA7262006.1"/>
    </source>
</evidence>
<keyword evidence="3" id="KW-1185">Reference proteome</keyword>
<dbReference type="AlphaFoldDB" id="A0A8S0W980"/>